<feature type="transmembrane region" description="Helical" evidence="1">
    <location>
        <begin position="7"/>
        <end position="26"/>
    </location>
</feature>
<sequence length="98" mass="11721">MVNWFQAASWFFLFWVNSFFFFFFWPNLYPRLTLSVGFALMVLKYTSRCYLQKFNLFILKKRRKKESVPLMDSSKVELCCSSILFCVVGVELNVQSEI</sequence>
<keyword evidence="3" id="KW-1185">Reference proteome</keyword>
<evidence type="ECO:0000256" key="1">
    <source>
        <dbReference type="SAM" id="Phobius"/>
    </source>
</evidence>
<comment type="caution">
    <text evidence="2">The sequence shown here is derived from an EMBL/GenBank/DDBJ whole genome shotgun (WGS) entry which is preliminary data.</text>
</comment>
<dbReference type="Proteomes" id="UP000327157">
    <property type="component" value="Chromosome 12"/>
</dbReference>
<accession>A0A5N5HV89</accession>
<protein>
    <submittedName>
        <fullName evidence="2">Uncharacterized protein</fullName>
    </submittedName>
</protein>
<reference evidence="3" key="2">
    <citation type="submission" date="2019-10" db="EMBL/GenBank/DDBJ databases">
        <title>A de novo genome assembly of a pear dwarfing rootstock.</title>
        <authorList>
            <person name="Wang F."/>
            <person name="Wang J."/>
            <person name="Li S."/>
            <person name="Zhang Y."/>
            <person name="Fang M."/>
            <person name="Ma L."/>
            <person name="Zhao Y."/>
            <person name="Jiang S."/>
        </authorList>
    </citation>
    <scope>NUCLEOTIDE SEQUENCE [LARGE SCALE GENOMIC DNA]</scope>
</reference>
<name>A0A5N5HV89_9ROSA</name>
<dbReference type="EMBL" id="SMOL01000143">
    <property type="protein sequence ID" value="KAB2631448.1"/>
    <property type="molecule type" value="Genomic_DNA"/>
</dbReference>
<keyword evidence="1" id="KW-0472">Membrane</keyword>
<keyword evidence="1" id="KW-0812">Transmembrane</keyword>
<keyword evidence="1" id="KW-1133">Transmembrane helix</keyword>
<evidence type="ECO:0000313" key="3">
    <source>
        <dbReference type="Proteomes" id="UP000327157"/>
    </source>
</evidence>
<organism evidence="2 3">
    <name type="scientific">Pyrus ussuriensis x Pyrus communis</name>
    <dbReference type="NCBI Taxonomy" id="2448454"/>
    <lineage>
        <taxon>Eukaryota</taxon>
        <taxon>Viridiplantae</taxon>
        <taxon>Streptophyta</taxon>
        <taxon>Embryophyta</taxon>
        <taxon>Tracheophyta</taxon>
        <taxon>Spermatophyta</taxon>
        <taxon>Magnoliopsida</taxon>
        <taxon>eudicotyledons</taxon>
        <taxon>Gunneridae</taxon>
        <taxon>Pentapetalae</taxon>
        <taxon>rosids</taxon>
        <taxon>fabids</taxon>
        <taxon>Rosales</taxon>
        <taxon>Rosaceae</taxon>
        <taxon>Amygdaloideae</taxon>
        <taxon>Maleae</taxon>
        <taxon>Pyrus</taxon>
    </lineage>
</organism>
<evidence type="ECO:0000313" key="2">
    <source>
        <dbReference type="EMBL" id="KAB2631448.1"/>
    </source>
</evidence>
<proteinExistence type="predicted"/>
<dbReference type="AlphaFoldDB" id="A0A5N5HV89"/>
<reference evidence="2 3" key="1">
    <citation type="submission" date="2019-09" db="EMBL/GenBank/DDBJ databases">
        <authorList>
            <person name="Ou C."/>
        </authorList>
    </citation>
    <scope>NUCLEOTIDE SEQUENCE [LARGE SCALE GENOMIC DNA]</scope>
    <source>
        <strain evidence="2">S2</strain>
        <tissue evidence="2">Leaf</tissue>
    </source>
</reference>
<gene>
    <name evidence="2" type="ORF">D8674_008967</name>
</gene>
<reference evidence="2 3" key="3">
    <citation type="submission" date="2019-11" db="EMBL/GenBank/DDBJ databases">
        <title>A de novo genome assembly of a pear dwarfing rootstock.</title>
        <authorList>
            <person name="Wang F."/>
            <person name="Wang J."/>
            <person name="Li S."/>
            <person name="Zhang Y."/>
            <person name="Fang M."/>
            <person name="Ma L."/>
            <person name="Zhao Y."/>
            <person name="Jiang S."/>
        </authorList>
    </citation>
    <scope>NUCLEOTIDE SEQUENCE [LARGE SCALE GENOMIC DNA]</scope>
    <source>
        <strain evidence="2">S2</strain>
        <tissue evidence="2">Leaf</tissue>
    </source>
</reference>